<organism evidence="2 3">
    <name type="scientific">Vibrio casei</name>
    <dbReference type="NCBI Taxonomy" id="673372"/>
    <lineage>
        <taxon>Bacteria</taxon>
        <taxon>Pseudomonadati</taxon>
        <taxon>Pseudomonadota</taxon>
        <taxon>Gammaproteobacteria</taxon>
        <taxon>Vibrionales</taxon>
        <taxon>Vibrionaceae</taxon>
        <taxon>Vibrio</taxon>
    </lineage>
</organism>
<dbReference type="GeneID" id="303189535"/>
<dbReference type="InterPro" id="IPR025139">
    <property type="entry name" value="DUF4062"/>
</dbReference>
<proteinExistence type="predicted"/>
<gene>
    <name evidence="2" type="ORF">CIK83_11440</name>
</gene>
<name>A0A368LH46_9VIBR</name>
<evidence type="ECO:0000313" key="2">
    <source>
        <dbReference type="EMBL" id="RCS70079.1"/>
    </source>
</evidence>
<sequence>MDKRYQVFVSSTFVDLEEERQKVLQTLMEMDCIPSGMELFPAADEEQWEFIQKVIDDCDYYLLIIGGKYGSVADDGLSYTEKEFDYAVSKGIKVIALIHKQPDSLPRDKTEIDQAKYEKLQTFIAKVSTKRLVRFWTESQQLPGEVALSLTKTIKMYPATGWVRANSTASPELLSEINELRKQNEILKTQQVQLSPEAASIDKEELEGLDCELTINGSYRQNAGSMYVETINSKWSKTITWEALFALVSPFLVANPKEDEVSSYLTKELSGADFTKTGFSDLAVNEQDLFTIRIQLLALNLITVKDRTLGIVWSLTDLGTKMMIQSRTIKKPQ</sequence>
<feature type="domain" description="DUF4062" evidence="1">
    <location>
        <begin position="6"/>
        <end position="87"/>
    </location>
</feature>
<protein>
    <submittedName>
        <fullName evidence="2">DUF4062 domain-containing protein</fullName>
    </submittedName>
</protein>
<dbReference type="Proteomes" id="UP000252479">
    <property type="component" value="Unassembled WGS sequence"/>
</dbReference>
<evidence type="ECO:0000259" key="1">
    <source>
        <dbReference type="Pfam" id="PF13271"/>
    </source>
</evidence>
<comment type="caution">
    <text evidence="2">The sequence shown here is derived from an EMBL/GenBank/DDBJ whole genome shotgun (WGS) entry which is preliminary data.</text>
</comment>
<evidence type="ECO:0000313" key="3">
    <source>
        <dbReference type="Proteomes" id="UP000252479"/>
    </source>
</evidence>
<dbReference type="EMBL" id="QPGL01000002">
    <property type="protein sequence ID" value="RCS70079.1"/>
    <property type="molecule type" value="Genomic_DNA"/>
</dbReference>
<dbReference type="AlphaFoldDB" id="A0A368LH46"/>
<keyword evidence="3" id="KW-1185">Reference proteome</keyword>
<dbReference type="RefSeq" id="WP_086960551.1">
    <property type="nucleotide sequence ID" value="NZ_FUKS01000031.1"/>
</dbReference>
<dbReference type="Pfam" id="PF13271">
    <property type="entry name" value="DUF4062"/>
    <property type="match status" value="1"/>
</dbReference>
<accession>A0A368LH46</accession>
<reference evidence="2 3" key="1">
    <citation type="journal article" date="2017" name="Elife">
        <title>Extensive horizontal gene transfer in cheese-associated bacteria.</title>
        <authorList>
            <person name="Bonham K.S."/>
            <person name="Wolfe B.E."/>
            <person name="Dutton R.J."/>
        </authorList>
    </citation>
    <scope>NUCLEOTIDE SEQUENCE [LARGE SCALE GENOMIC DNA]</scope>
    <source>
        <strain evidence="2 3">JB196</strain>
    </source>
</reference>